<dbReference type="AlphaFoldDB" id="A0A381ZEL2"/>
<protein>
    <recommendedName>
        <fullName evidence="2">DUF2007 domain-containing protein</fullName>
    </recommendedName>
</protein>
<organism evidence="1">
    <name type="scientific">marine metagenome</name>
    <dbReference type="NCBI Taxonomy" id="408172"/>
    <lineage>
        <taxon>unclassified sequences</taxon>
        <taxon>metagenomes</taxon>
        <taxon>ecological metagenomes</taxon>
    </lineage>
</organism>
<evidence type="ECO:0000313" key="1">
    <source>
        <dbReference type="EMBL" id="SVA87381.1"/>
    </source>
</evidence>
<dbReference type="EMBL" id="UINC01020920">
    <property type="protein sequence ID" value="SVA87381.1"/>
    <property type="molecule type" value="Genomic_DNA"/>
</dbReference>
<accession>A0A381ZEL2</accession>
<sequence length="112" mass="12441">MICPECHAEYLDHIKECADCGVSLVDDCILDVPVPEMTWLPLPSFSGKVYADMAAELLEQNDIPYYFKMDWASSAFNIEATNLPGQTVRIFVPKPFLKKASDIVEAITGKIG</sequence>
<gene>
    <name evidence="1" type="ORF">METZ01_LOCUS140235</name>
</gene>
<name>A0A381ZEL2_9ZZZZ</name>
<proteinExistence type="predicted"/>
<evidence type="ECO:0008006" key="2">
    <source>
        <dbReference type="Google" id="ProtNLM"/>
    </source>
</evidence>
<reference evidence="1" key="1">
    <citation type="submission" date="2018-05" db="EMBL/GenBank/DDBJ databases">
        <authorList>
            <person name="Lanie J.A."/>
            <person name="Ng W.-L."/>
            <person name="Kazmierczak K.M."/>
            <person name="Andrzejewski T.M."/>
            <person name="Davidsen T.M."/>
            <person name="Wayne K.J."/>
            <person name="Tettelin H."/>
            <person name="Glass J.I."/>
            <person name="Rusch D."/>
            <person name="Podicherti R."/>
            <person name="Tsui H.-C.T."/>
            <person name="Winkler M.E."/>
        </authorList>
    </citation>
    <scope>NUCLEOTIDE SEQUENCE</scope>
</reference>